<dbReference type="PANTHER" id="PTHR32097">
    <property type="entry name" value="CAMP-BINDING PROTEIN 1-RELATED"/>
    <property type="match status" value="1"/>
</dbReference>
<name>A0AAU3H3H3_9ACTN</name>
<gene>
    <name evidence="3" type="ORF">OG626_28480</name>
</gene>
<proteinExistence type="predicted"/>
<dbReference type="EMBL" id="CP109535">
    <property type="protein sequence ID" value="WTY98558.1"/>
    <property type="molecule type" value="Genomic_DNA"/>
</dbReference>
<dbReference type="Pfam" id="PF02342">
    <property type="entry name" value="TerD"/>
    <property type="match status" value="2"/>
</dbReference>
<accession>A0AAU3H3H3</accession>
<feature type="compositionally biased region" description="Pro residues" evidence="1">
    <location>
        <begin position="199"/>
        <end position="219"/>
    </location>
</feature>
<evidence type="ECO:0000256" key="1">
    <source>
        <dbReference type="SAM" id="MobiDB-lite"/>
    </source>
</evidence>
<organism evidence="3">
    <name type="scientific">Streptomyces sp. NBC_01401</name>
    <dbReference type="NCBI Taxonomy" id="2903854"/>
    <lineage>
        <taxon>Bacteria</taxon>
        <taxon>Bacillati</taxon>
        <taxon>Actinomycetota</taxon>
        <taxon>Actinomycetes</taxon>
        <taxon>Kitasatosporales</taxon>
        <taxon>Streptomycetaceae</taxon>
        <taxon>Streptomyces</taxon>
    </lineage>
</organism>
<dbReference type="Gene3D" id="2.60.60.30">
    <property type="entry name" value="sav2460 like domains"/>
    <property type="match status" value="2"/>
</dbReference>
<feature type="region of interest" description="Disordered" evidence="1">
    <location>
        <begin position="169"/>
        <end position="225"/>
    </location>
</feature>
<dbReference type="CDD" id="cd06974">
    <property type="entry name" value="TerD_like"/>
    <property type="match status" value="2"/>
</dbReference>
<feature type="compositionally biased region" description="Pro residues" evidence="1">
    <location>
        <begin position="170"/>
        <end position="192"/>
    </location>
</feature>
<feature type="domain" description="TerD" evidence="2">
    <location>
        <begin position="232"/>
        <end position="400"/>
    </location>
</feature>
<dbReference type="AlphaFoldDB" id="A0AAU3H3H3"/>
<reference evidence="3" key="1">
    <citation type="submission" date="2022-10" db="EMBL/GenBank/DDBJ databases">
        <title>The complete genomes of actinobacterial strains from the NBC collection.</title>
        <authorList>
            <person name="Joergensen T.S."/>
            <person name="Alvarez Arevalo M."/>
            <person name="Sterndorff E.B."/>
            <person name="Faurdal D."/>
            <person name="Vuksanovic O."/>
            <person name="Mourched A.-S."/>
            <person name="Charusanti P."/>
            <person name="Shaw S."/>
            <person name="Blin K."/>
            <person name="Weber T."/>
        </authorList>
    </citation>
    <scope>NUCLEOTIDE SEQUENCE</scope>
    <source>
        <strain evidence="3">NBC_01401</strain>
    </source>
</reference>
<evidence type="ECO:0000313" key="3">
    <source>
        <dbReference type="EMBL" id="WTY98558.1"/>
    </source>
</evidence>
<dbReference type="InterPro" id="IPR003325">
    <property type="entry name" value="TerD"/>
</dbReference>
<evidence type="ECO:0000259" key="2">
    <source>
        <dbReference type="Pfam" id="PF02342"/>
    </source>
</evidence>
<dbReference type="PANTHER" id="PTHR32097:SF17">
    <property type="entry name" value="CAMP-BINDING PROTEIN 1-RELATED"/>
    <property type="match status" value="1"/>
</dbReference>
<feature type="domain" description="TerD" evidence="2">
    <location>
        <begin position="23"/>
        <end position="161"/>
    </location>
</feature>
<protein>
    <submittedName>
        <fullName evidence="3">TerD family protein</fullName>
    </submittedName>
</protein>
<sequence>MTAMTPGSNIPLSAARVAVDVAAPVRLDVSGLLLTADGKVRSDDDFIFYNQPSGPGVTYRSGGGSAPDAIVVDTAAVPPGIEKIVVTASPDAAGQTFQGVEPTATVRNADDGSALATFTPPQLGSETALVVIEIYLRNGAWKARAVGQGYANGLAGIATDFGVSVEEPAAAPPAPAAAPLAPPVAPPPPPTAAPLDPRIAPPAPVAPAAPAAPPAPPAPVGSGKVNLDKGRISLQKNQTVSLVKGGSPLLSKVKMGLGWEPAFRGKDIDLDASVVAFGANRDHLDSCYFGKLSILNGAVKHSGDNLTGEGAGDDEVIVVDLGRIPAEATGLVFTVNSFTGQKFTEVAKAYCRLVDAATDEELVRFDLTGAEPQTGVMMAKLIRQFSGEWEMTAIGEFVKSRTVRGMVKPAAKAL</sequence>
<dbReference type="InterPro" id="IPR051324">
    <property type="entry name" value="Stress/Tellurium_Resist"/>
</dbReference>